<gene>
    <name evidence="2" type="ORF">ACFQZM_01245</name>
</gene>
<reference evidence="3" key="1">
    <citation type="journal article" date="2019" name="Int. J. Syst. Evol. Microbiol.">
        <title>The Global Catalogue of Microorganisms (GCM) 10K type strain sequencing project: providing services to taxonomists for standard genome sequencing and annotation.</title>
        <authorList>
            <consortium name="The Broad Institute Genomics Platform"/>
            <consortium name="The Broad Institute Genome Sequencing Center for Infectious Disease"/>
            <person name="Wu L."/>
            <person name="Ma J."/>
        </authorList>
    </citation>
    <scope>NUCLEOTIDE SEQUENCE [LARGE SCALE GENOMIC DNA]</scope>
    <source>
        <strain evidence="3">JCM 9371</strain>
    </source>
</reference>
<name>A0ABW2X9I2_9ACTN</name>
<dbReference type="RefSeq" id="WP_378322097.1">
    <property type="nucleotide sequence ID" value="NZ_JBHTGP010000001.1"/>
</dbReference>
<protein>
    <submittedName>
        <fullName evidence="2">Uncharacterized protein</fullName>
    </submittedName>
</protein>
<evidence type="ECO:0000313" key="3">
    <source>
        <dbReference type="Proteomes" id="UP001597063"/>
    </source>
</evidence>
<accession>A0ABW2X9I2</accession>
<organism evidence="2 3">
    <name type="scientific">Actinomadura fibrosa</name>
    <dbReference type="NCBI Taxonomy" id="111802"/>
    <lineage>
        <taxon>Bacteria</taxon>
        <taxon>Bacillati</taxon>
        <taxon>Actinomycetota</taxon>
        <taxon>Actinomycetes</taxon>
        <taxon>Streptosporangiales</taxon>
        <taxon>Thermomonosporaceae</taxon>
        <taxon>Actinomadura</taxon>
    </lineage>
</organism>
<dbReference type="Proteomes" id="UP001597063">
    <property type="component" value="Unassembled WGS sequence"/>
</dbReference>
<evidence type="ECO:0000256" key="1">
    <source>
        <dbReference type="SAM" id="MobiDB-lite"/>
    </source>
</evidence>
<keyword evidence="3" id="KW-1185">Reference proteome</keyword>
<comment type="caution">
    <text evidence="2">The sequence shown here is derived from an EMBL/GenBank/DDBJ whole genome shotgun (WGS) entry which is preliminary data.</text>
</comment>
<evidence type="ECO:0000313" key="2">
    <source>
        <dbReference type="EMBL" id="MFD0683106.1"/>
    </source>
</evidence>
<sequence length="258" mass="26251">MSRAEISTPDLGPEPPPDEVPGAARWPSRTVVALAAAAGCAVVLVAAGARLTAEATRGPTAAERAAASTAEVARRYRAWPAGRIFPAEVPYTPAEGAAETARRVGIGTDTRCGTAVDAALVGPLAARGCRAVLRATYLDQPQGLAVTVGVAAFPDERSARAAAALFPSRASGPGLRALPFAGSVAARFGDAARQSSAVAQTGPYVVAATVGYADGRPTLRARQQQADVPALAPRVAAAILRPLTTPAPIHCNTQDWSC</sequence>
<dbReference type="EMBL" id="JBHTGP010000001">
    <property type="protein sequence ID" value="MFD0683106.1"/>
    <property type="molecule type" value="Genomic_DNA"/>
</dbReference>
<proteinExistence type="predicted"/>
<feature type="region of interest" description="Disordered" evidence="1">
    <location>
        <begin position="1"/>
        <end position="24"/>
    </location>
</feature>